<feature type="transmembrane region" description="Helical" evidence="1">
    <location>
        <begin position="329"/>
        <end position="353"/>
    </location>
</feature>
<evidence type="ECO:0000256" key="1">
    <source>
        <dbReference type="SAM" id="Phobius"/>
    </source>
</evidence>
<dbReference type="PANTHER" id="PTHR32063:SF8">
    <property type="entry name" value="CATION EFFLUX PROTEIN"/>
    <property type="match status" value="1"/>
</dbReference>
<name>A0A1M7D497_9BRAD</name>
<dbReference type="AlphaFoldDB" id="A0A1M7D497"/>
<feature type="transmembrane region" description="Helical" evidence="1">
    <location>
        <begin position="1024"/>
        <end position="1047"/>
    </location>
</feature>
<dbReference type="SUPFAM" id="SSF82714">
    <property type="entry name" value="Multidrug efflux transporter AcrB TolC docking domain, DN and DC subdomains"/>
    <property type="match status" value="1"/>
</dbReference>
<dbReference type="GO" id="GO:0042910">
    <property type="term" value="F:xenobiotic transmembrane transporter activity"/>
    <property type="evidence" value="ECO:0007669"/>
    <property type="project" value="TreeGrafter"/>
</dbReference>
<gene>
    <name evidence="2" type="ORF">SAMN05444159_6704</name>
</gene>
<dbReference type="SUPFAM" id="SSF82866">
    <property type="entry name" value="Multidrug efflux transporter AcrB transmembrane domain"/>
    <property type="match status" value="2"/>
</dbReference>
<feature type="transmembrane region" description="Helical" evidence="1">
    <location>
        <begin position="537"/>
        <end position="563"/>
    </location>
</feature>
<evidence type="ECO:0000313" key="3">
    <source>
        <dbReference type="Proteomes" id="UP000189935"/>
    </source>
</evidence>
<dbReference type="InterPro" id="IPR027463">
    <property type="entry name" value="AcrB_DN_DC_subdom"/>
</dbReference>
<sequence length="1072" mass="115145">MSFVAFMLKRPYTVISSLILIVLLGVGAVSRMPIDIFPEIDVPVVAVVWTYNGMGAQDIQNRILTLHERELASVVDDIERIEATSYYGVGVEKIFLHQGADVTRAIAQLSSSALVVLKYMPPNITPPLVLRYGATDVPIIQLSLSSPSLPDSTLNDLGQNIIRPDLAVVQGAEVPYPYGGKPRVIMADLDQNALNARGLTASDVAKALQHQNIILPSGDVKIGSKDYSLSMNNSPDVIATINQFPIKQIDGRTVFVQDVAHVHDGYQVQTNSVAVDGTPGALMSVRTTGGASTLTVIDGIRNNLPDIRRLLPEGVTIKPLFDQSVFVKAALNSVVMGGLMAAGLTALMILLFLGNWRLTLIILATIPMAIITAMLVMYLGGETLNTMTLGGFALAVGILVDNGTVVIENIERHVGQKEPLVHAIVNGAGEVSIPTVLSTMCICIVFVPIFLLQGVAKYLFSPLSLSVCVSLIASLLLSFTLVPLLFRILMRSTVEQHEKHDADPQASPARRAFNPFRAIHNGFETGFSRFREVYRNALAFSVTRSAVTVLFFGIVMVCSLALFPLLGQDFFPQVDAGQMRLHVRAPPATRIEETQRQFAEVEHAIRKIVGNDQIDTMLNNIGLPYSGINIALSDSATVGPMDGEILVSLKKKHTPTAAHVADLRRELPKQFPEMQFFFQAADIVDQVLNFGQPAPIDIRISGPDGDFSFSLATKIAADLKQVPGIVDSHVFQVPDAPALTVAVDRGIAQQFGLDQGQIASNVLVTTNSSAQTTPNFWISPKNSVSYPLVIQAPTYRLDSTDALNTLPVLARSGSERGQILMNVARLGREKVPLVTSQLNIRPVFDVNADAQGIDLATAAAAIDKVLAANTPPAAKATHVTLAGQVETMRNSFNGLFSGMAVAVVLVYLILVINFQSWVDPVIVLSAVPFAIGGVMWMLFLTSTHVSVPALMGTLMCIGLTTANSILVVSFANQRMTAGDTPLIAAIAAGYTRLRPVLMTAGAMILGMIPMGLGVGEGGEQNAPLARAVIGGLLFATFATLILVPTVYRLLRRPVRTEASSDRFATEQAPSIR</sequence>
<feature type="transmembrane region" description="Helical" evidence="1">
    <location>
        <begin position="945"/>
        <end position="972"/>
    </location>
</feature>
<feature type="transmembrane region" description="Helical" evidence="1">
    <location>
        <begin position="360"/>
        <end position="381"/>
    </location>
</feature>
<organism evidence="2 3">
    <name type="scientific">Bradyrhizobium lablabi</name>
    <dbReference type="NCBI Taxonomy" id="722472"/>
    <lineage>
        <taxon>Bacteria</taxon>
        <taxon>Pseudomonadati</taxon>
        <taxon>Pseudomonadota</taxon>
        <taxon>Alphaproteobacteria</taxon>
        <taxon>Hyphomicrobiales</taxon>
        <taxon>Nitrobacteraceae</taxon>
        <taxon>Bradyrhizobium</taxon>
    </lineage>
</organism>
<keyword evidence="1" id="KW-0472">Membrane</keyword>
<dbReference type="Gene3D" id="3.30.70.1440">
    <property type="entry name" value="Multidrug efflux transporter AcrB pore domain"/>
    <property type="match status" value="1"/>
</dbReference>
<proteinExistence type="predicted"/>
<dbReference type="GO" id="GO:0005886">
    <property type="term" value="C:plasma membrane"/>
    <property type="evidence" value="ECO:0007669"/>
    <property type="project" value="TreeGrafter"/>
</dbReference>
<keyword evidence="1" id="KW-1133">Transmembrane helix</keyword>
<reference evidence="2 3" key="1">
    <citation type="submission" date="2016-11" db="EMBL/GenBank/DDBJ databases">
        <authorList>
            <person name="Jaros S."/>
            <person name="Januszkiewicz K."/>
            <person name="Wedrychowicz H."/>
        </authorList>
    </citation>
    <scope>NUCLEOTIDE SEQUENCE [LARGE SCALE GENOMIC DNA]</scope>
    <source>
        <strain evidence="2 3">GAS499</strain>
    </source>
</reference>
<dbReference type="Gene3D" id="3.30.2090.10">
    <property type="entry name" value="Multidrug efflux transporter AcrB TolC docking domain, DN and DC subdomains"/>
    <property type="match status" value="2"/>
</dbReference>
<dbReference type="Gene3D" id="1.20.1640.10">
    <property type="entry name" value="Multidrug efflux transporter AcrB transmembrane domain"/>
    <property type="match status" value="2"/>
</dbReference>
<feature type="transmembrane region" description="Helical" evidence="1">
    <location>
        <begin position="894"/>
        <end position="914"/>
    </location>
</feature>
<dbReference type="PRINTS" id="PR00702">
    <property type="entry name" value="ACRIFLAVINRP"/>
</dbReference>
<protein>
    <submittedName>
        <fullName evidence="2">Multidrug efflux pump subunit AcrB</fullName>
    </submittedName>
</protein>
<dbReference type="SUPFAM" id="SSF82693">
    <property type="entry name" value="Multidrug efflux transporter AcrB pore domain, PN1, PN2, PC1 and PC2 subdomains"/>
    <property type="match status" value="2"/>
</dbReference>
<feature type="transmembrane region" description="Helical" evidence="1">
    <location>
        <begin position="387"/>
        <end position="410"/>
    </location>
</feature>
<dbReference type="OrthoDB" id="9798415at2"/>
<accession>A0A1M7D497</accession>
<feature type="transmembrane region" description="Helical" evidence="1">
    <location>
        <begin position="431"/>
        <end position="451"/>
    </location>
</feature>
<dbReference type="InterPro" id="IPR001036">
    <property type="entry name" value="Acrflvin-R"/>
</dbReference>
<evidence type="ECO:0000313" key="2">
    <source>
        <dbReference type="EMBL" id="SHL74217.1"/>
    </source>
</evidence>
<dbReference type="PANTHER" id="PTHR32063">
    <property type="match status" value="1"/>
</dbReference>
<feature type="transmembrane region" description="Helical" evidence="1">
    <location>
        <begin position="921"/>
        <end position="939"/>
    </location>
</feature>
<dbReference type="Pfam" id="PF00873">
    <property type="entry name" value="ACR_tran"/>
    <property type="match status" value="1"/>
</dbReference>
<dbReference type="Gene3D" id="3.30.70.1430">
    <property type="entry name" value="Multidrug efflux transporter AcrB pore domain"/>
    <property type="match status" value="2"/>
</dbReference>
<feature type="transmembrane region" description="Helical" evidence="1">
    <location>
        <begin position="993"/>
        <end position="1012"/>
    </location>
</feature>
<dbReference type="Proteomes" id="UP000189935">
    <property type="component" value="Chromosome I"/>
</dbReference>
<keyword evidence="1" id="KW-0812">Transmembrane</keyword>
<dbReference type="Gene3D" id="3.30.70.1320">
    <property type="entry name" value="Multidrug efflux transporter AcrB pore domain like"/>
    <property type="match status" value="1"/>
</dbReference>
<feature type="transmembrane region" description="Helical" evidence="1">
    <location>
        <begin position="463"/>
        <end position="486"/>
    </location>
</feature>
<dbReference type="RefSeq" id="WP_079543826.1">
    <property type="nucleotide sequence ID" value="NZ_LT670844.1"/>
</dbReference>
<dbReference type="EMBL" id="LT670844">
    <property type="protein sequence ID" value="SHL74217.1"/>
    <property type="molecule type" value="Genomic_DNA"/>
</dbReference>